<dbReference type="UniPathway" id="UPA00060">
    <property type="reaction ID" value="UER00138"/>
</dbReference>
<keyword evidence="3 8" id="KW-0808">Transferase</keyword>
<dbReference type="SUPFAM" id="SSF53613">
    <property type="entry name" value="Ribokinase-like"/>
    <property type="match status" value="1"/>
</dbReference>
<dbReference type="InterPro" id="IPR013749">
    <property type="entry name" value="PM/HMP-P_kinase-1"/>
</dbReference>
<keyword evidence="5 8" id="KW-0418">Kinase</keyword>
<evidence type="ECO:0000256" key="4">
    <source>
        <dbReference type="ARBA" id="ARBA00022741"/>
    </source>
</evidence>
<evidence type="ECO:0000313" key="9">
    <source>
        <dbReference type="Proteomes" id="UP000054773"/>
    </source>
</evidence>
<protein>
    <recommendedName>
        <fullName evidence="2">hydroxymethylpyrimidine kinase</fullName>
        <ecNumber evidence="2">2.7.1.49</ecNumber>
    </recommendedName>
</protein>
<evidence type="ECO:0000256" key="2">
    <source>
        <dbReference type="ARBA" id="ARBA00012135"/>
    </source>
</evidence>
<dbReference type="PATRIC" id="fig|448.7.peg.1008"/>
<dbReference type="RefSeq" id="WP_058526127.1">
    <property type="nucleotide sequence ID" value="NZ_CAAAHY010000044.1"/>
</dbReference>
<dbReference type="EMBL" id="LNYA01000021">
    <property type="protein sequence ID" value="KTC98399.1"/>
    <property type="molecule type" value="Genomic_DNA"/>
</dbReference>
<dbReference type="OrthoDB" id="9810880at2"/>
<dbReference type="Pfam" id="PF08543">
    <property type="entry name" value="Phos_pyr_kin"/>
    <property type="match status" value="1"/>
</dbReference>
<dbReference type="NCBIfam" id="TIGR00097">
    <property type="entry name" value="HMP-P_kinase"/>
    <property type="match status" value="1"/>
</dbReference>
<keyword evidence="6" id="KW-0067">ATP-binding</keyword>
<dbReference type="FunFam" id="3.40.1190.20:FF:000003">
    <property type="entry name" value="Phosphomethylpyrimidine kinase ThiD"/>
    <property type="match status" value="1"/>
</dbReference>
<proteinExistence type="predicted"/>
<dbReference type="GO" id="GO:0009228">
    <property type="term" value="P:thiamine biosynthetic process"/>
    <property type="evidence" value="ECO:0007669"/>
    <property type="project" value="InterPro"/>
</dbReference>
<evidence type="ECO:0000256" key="1">
    <source>
        <dbReference type="ARBA" id="ARBA00004948"/>
    </source>
</evidence>
<dbReference type="PANTHER" id="PTHR20858">
    <property type="entry name" value="PHOSPHOMETHYLPYRIMIDINE KINASE"/>
    <property type="match status" value="1"/>
</dbReference>
<sequence length="274" mass="28825">MRYNTLSIAGFDGSGGAGMQADLKTFAAFGCYGMTVLTAIPVQNTCGVKSCHAVSLTCIAEQLQAIFEDIKPHSIKIGMLFSREIIDLVAVFLRQQASGIPIVLDPVMVAKSGDPLLQEDAVNALKEQLMPLVDIITPNLPEAARLTGQGVNTIADMPDAAASIQQSGVGTVLIKGGHLQQDDCLDYFLGKQGVSQWLHGSRIDSKNTHGTGCTLSAAIAACLAKGFSPYEACVRAKAYLSGAIAASANQSIGHGFGPVDHLYALHGEFFNETV</sequence>
<comment type="caution">
    <text evidence="8">The sequence shown here is derived from an EMBL/GenBank/DDBJ whole genome shotgun (WGS) entry which is preliminary data.</text>
</comment>
<dbReference type="CDD" id="cd01169">
    <property type="entry name" value="HMPP_kinase"/>
    <property type="match status" value="1"/>
</dbReference>
<feature type="domain" description="Pyridoxamine kinase/Phosphomethylpyrimidine kinase" evidence="7">
    <location>
        <begin position="12"/>
        <end position="260"/>
    </location>
</feature>
<dbReference type="GO" id="GO:0008972">
    <property type="term" value="F:phosphomethylpyrimidine kinase activity"/>
    <property type="evidence" value="ECO:0007669"/>
    <property type="project" value="InterPro"/>
</dbReference>
<gene>
    <name evidence="8" type="primary">thiD</name>
    <name evidence="8" type="ORF">Lery_0962</name>
</gene>
<organism evidence="8 9">
    <name type="scientific">Legionella erythra</name>
    <dbReference type="NCBI Taxonomy" id="448"/>
    <lineage>
        <taxon>Bacteria</taxon>
        <taxon>Pseudomonadati</taxon>
        <taxon>Pseudomonadota</taxon>
        <taxon>Gammaproteobacteria</taxon>
        <taxon>Legionellales</taxon>
        <taxon>Legionellaceae</taxon>
        <taxon>Legionella</taxon>
    </lineage>
</organism>
<dbReference type="GO" id="GO:0005829">
    <property type="term" value="C:cytosol"/>
    <property type="evidence" value="ECO:0007669"/>
    <property type="project" value="TreeGrafter"/>
</dbReference>
<dbReference type="InterPro" id="IPR004399">
    <property type="entry name" value="HMP/HMP-P_kinase_dom"/>
</dbReference>
<keyword evidence="9" id="KW-1185">Reference proteome</keyword>
<dbReference type="InterPro" id="IPR029056">
    <property type="entry name" value="Ribokinase-like"/>
</dbReference>
<dbReference type="GO" id="GO:0009229">
    <property type="term" value="P:thiamine diphosphate biosynthetic process"/>
    <property type="evidence" value="ECO:0007669"/>
    <property type="project" value="UniProtKB-UniPathway"/>
</dbReference>
<reference evidence="8 9" key="1">
    <citation type="submission" date="2015-11" db="EMBL/GenBank/DDBJ databases">
        <title>Genomic analysis of 38 Legionella species identifies large and diverse effector repertoires.</title>
        <authorList>
            <person name="Burstein D."/>
            <person name="Amaro F."/>
            <person name="Zusman T."/>
            <person name="Lifshitz Z."/>
            <person name="Cohen O."/>
            <person name="Gilbert J.A."/>
            <person name="Pupko T."/>
            <person name="Shuman H.A."/>
            <person name="Segal G."/>
        </authorList>
    </citation>
    <scope>NUCLEOTIDE SEQUENCE [LARGE SCALE GENOMIC DNA]</scope>
    <source>
        <strain evidence="8 9">SE-32A-C8</strain>
    </source>
</reference>
<dbReference type="EC" id="2.7.1.49" evidence="2"/>
<accession>A0A0W0TS21</accession>
<evidence type="ECO:0000256" key="5">
    <source>
        <dbReference type="ARBA" id="ARBA00022777"/>
    </source>
</evidence>
<dbReference type="PANTHER" id="PTHR20858:SF17">
    <property type="entry name" value="HYDROXYMETHYLPYRIMIDINE_PHOSPHOMETHYLPYRIMIDINE KINASE THI20-RELATED"/>
    <property type="match status" value="1"/>
</dbReference>
<dbReference type="GO" id="GO:0005524">
    <property type="term" value="F:ATP binding"/>
    <property type="evidence" value="ECO:0007669"/>
    <property type="project" value="UniProtKB-KW"/>
</dbReference>
<evidence type="ECO:0000259" key="7">
    <source>
        <dbReference type="Pfam" id="PF08543"/>
    </source>
</evidence>
<dbReference type="GO" id="GO:0008902">
    <property type="term" value="F:hydroxymethylpyrimidine kinase activity"/>
    <property type="evidence" value="ECO:0007669"/>
    <property type="project" value="UniProtKB-EC"/>
</dbReference>
<dbReference type="Gene3D" id="3.40.1190.20">
    <property type="match status" value="1"/>
</dbReference>
<evidence type="ECO:0000256" key="6">
    <source>
        <dbReference type="ARBA" id="ARBA00022840"/>
    </source>
</evidence>
<name>A0A0W0TS21_LEGER</name>
<dbReference type="Proteomes" id="UP000054773">
    <property type="component" value="Unassembled WGS sequence"/>
</dbReference>
<evidence type="ECO:0000313" key="8">
    <source>
        <dbReference type="EMBL" id="KTC98399.1"/>
    </source>
</evidence>
<evidence type="ECO:0000256" key="3">
    <source>
        <dbReference type="ARBA" id="ARBA00022679"/>
    </source>
</evidence>
<keyword evidence="4" id="KW-0547">Nucleotide-binding</keyword>
<comment type="pathway">
    <text evidence="1">Cofactor biosynthesis; thiamine diphosphate biosynthesis.</text>
</comment>
<dbReference type="STRING" id="448.Lery_0962"/>
<dbReference type="AlphaFoldDB" id="A0A0W0TS21"/>